<dbReference type="PANTHER" id="PTHR34072">
    <property type="entry name" value="ENZYMATIC POLYPROTEIN-RELATED"/>
    <property type="match status" value="1"/>
</dbReference>
<organism evidence="2 3">
    <name type="scientific">Tetradesmus obliquus</name>
    <name type="common">Green alga</name>
    <name type="synonym">Acutodesmus obliquus</name>
    <dbReference type="NCBI Taxonomy" id="3088"/>
    <lineage>
        <taxon>Eukaryota</taxon>
        <taxon>Viridiplantae</taxon>
        <taxon>Chlorophyta</taxon>
        <taxon>core chlorophytes</taxon>
        <taxon>Chlorophyceae</taxon>
        <taxon>CS clade</taxon>
        <taxon>Sphaeropleales</taxon>
        <taxon>Scenedesmaceae</taxon>
        <taxon>Tetradesmus</taxon>
    </lineage>
</organism>
<dbReference type="InterPro" id="IPR043128">
    <property type="entry name" value="Rev_trsase/Diguanyl_cyclase"/>
</dbReference>
<evidence type="ECO:0000313" key="3">
    <source>
        <dbReference type="Proteomes" id="UP000256970"/>
    </source>
</evidence>
<sequence>MCALQPPTSVKRLQAHLGLFNYYRCYIPSFSRIAQPLYSLLRKGAAFIWGEEQQAAYDQLKAQLSKPGTALRQPDASLPFRLYTDWSSTGIAAVLNQVQPDGSETMVACSSRSLSPAEKNYAAWKGEMLAAVYGIRAFPQPSV</sequence>
<evidence type="ECO:0000259" key="1">
    <source>
        <dbReference type="Pfam" id="PF17919"/>
    </source>
</evidence>
<reference evidence="2 3" key="1">
    <citation type="submission" date="2016-10" db="EMBL/GenBank/DDBJ databases">
        <authorList>
            <person name="Cai Z."/>
        </authorList>
    </citation>
    <scope>NUCLEOTIDE SEQUENCE [LARGE SCALE GENOMIC DNA]</scope>
</reference>
<dbReference type="EMBL" id="FNXT01001291">
    <property type="protein sequence ID" value="SZX77665.1"/>
    <property type="molecule type" value="Genomic_DNA"/>
</dbReference>
<dbReference type="InterPro" id="IPR043502">
    <property type="entry name" value="DNA/RNA_pol_sf"/>
</dbReference>
<dbReference type="InterPro" id="IPR041577">
    <property type="entry name" value="RT_RNaseH_2"/>
</dbReference>
<dbReference type="PANTHER" id="PTHR34072:SF58">
    <property type="entry name" value="DNA (CYTOSINE-5-)-METHYLTRANSFERASE"/>
    <property type="match status" value="1"/>
</dbReference>
<feature type="domain" description="Reverse transcriptase/retrotransposon-derived protein RNase H-like" evidence="1">
    <location>
        <begin position="49"/>
        <end position="138"/>
    </location>
</feature>
<protein>
    <recommendedName>
        <fullName evidence="1">Reverse transcriptase/retrotransposon-derived protein RNase H-like domain-containing protein</fullName>
    </recommendedName>
</protein>
<dbReference type="Gene3D" id="3.30.70.270">
    <property type="match status" value="1"/>
</dbReference>
<dbReference type="Pfam" id="PF17919">
    <property type="entry name" value="RT_RNaseH_2"/>
    <property type="match status" value="1"/>
</dbReference>
<gene>
    <name evidence="2" type="ORF">BQ4739_LOCUS18015</name>
</gene>
<dbReference type="STRING" id="3088.A0A383WJN0"/>
<dbReference type="Gene3D" id="3.10.20.370">
    <property type="match status" value="1"/>
</dbReference>
<name>A0A383WJN0_TETOB</name>
<dbReference type="Proteomes" id="UP000256970">
    <property type="component" value="Unassembled WGS sequence"/>
</dbReference>
<dbReference type="FunFam" id="3.30.70.270:FF:000020">
    <property type="entry name" value="Transposon Tf2-6 polyprotein-like Protein"/>
    <property type="match status" value="1"/>
</dbReference>
<keyword evidence="3" id="KW-1185">Reference proteome</keyword>
<dbReference type="AlphaFoldDB" id="A0A383WJN0"/>
<evidence type="ECO:0000313" key="2">
    <source>
        <dbReference type="EMBL" id="SZX77665.1"/>
    </source>
</evidence>
<dbReference type="SUPFAM" id="SSF56672">
    <property type="entry name" value="DNA/RNA polymerases"/>
    <property type="match status" value="1"/>
</dbReference>
<accession>A0A383WJN0</accession>
<proteinExistence type="predicted"/>